<evidence type="ECO:0000313" key="4">
    <source>
        <dbReference type="EMBL" id="OXA44204.1"/>
    </source>
</evidence>
<name>A0A226DH76_FOLCA</name>
<comment type="subcellular location">
    <subcellularLocation>
        <location evidence="1">Secreted</location>
    </subcellularLocation>
</comment>
<dbReference type="Pfam" id="PF00537">
    <property type="entry name" value="Toxin_3"/>
    <property type="match status" value="1"/>
</dbReference>
<keyword evidence="3" id="KW-1133">Transmembrane helix</keyword>
<feature type="transmembrane region" description="Helical" evidence="3">
    <location>
        <begin position="83"/>
        <end position="109"/>
    </location>
</feature>
<evidence type="ECO:0000256" key="3">
    <source>
        <dbReference type="SAM" id="Phobius"/>
    </source>
</evidence>
<accession>A0A226DH76</accession>
<comment type="caution">
    <text evidence="4">The sequence shown here is derived from an EMBL/GenBank/DDBJ whole genome shotgun (WGS) entry which is preliminary data.</text>
</comment>
<dbReference type="InterPro" id="IPR002061">
    <property type="entry name" value="Scorpion_toxinL/defensin"/>
</dbReference>
<reference evidence="4 5" key="1">
    <citation type="submission" date="2015-12" db="EMBL/GenBank/DDBJ databases">
        <title>The genome of Folsomia candida.</title>
        <authorList>
            <person name="Faddeeva A."/>
            <person name="Derks M.F."/>
            <person name="Anvar Y."/>
            <person name="Smit S."/>
            <person name="Van Straalen N."/>
            <person name="Roelofs D."/>
        </authorList>
    </citation>
    <scope>NUCLEOTIDE SEQUENCE [LARGE SCALE GENOMIC DNA]</scope>
    <source>
        <strain evidence="4 5">VU population</strain>
        <tissue evidence="4">Whole body</tissue>
    </source>
</reference>
<sequence length="264" mass="29159">MIFHPDQLPEETNAYFKEYPTLFILLQFCAVFMTSVSTILSAILFQGYRTRNVRLCLPWLYWTYFFIGLMAIIMAVLACLLAFYAIFAAALLCVLIIGSVLGVVLYFVLVDSFPNFGSHPYPFSPRKPAATVTTTHQKDEIIAPRKVSRAINHPSTESGPNFLRSLNGGGYKNFLCGPQALLSCDNDCKNNHGTAGGICSFSENDDNCYCGDLTTLVENISLHCIANVGNITRICDTDCKCNHAAKGGHCDWSRKACICEFQGS</sequence>
<keyword evidence="3" id="KW-0812">Transmembrane</keyword>
<protein>
    <submittedName>
        <fullName evidence="4">Uncharacterized protein</fullName>
    </submittedName>
</protein>
<keyword evidence="5" id="KW-1185">Reference proteome</keyword>
<keyword evidence="3" id="KW-0472">Membrane</keyword>
<dbReference type="GO" id="GO:0019871">
    <property type="term" value="F:sodium channel inhibitor activity"/>
    <property type="evidence" value="ECO:0007669"/>
    <property type="project" value="InterPro"/>
</dbReference>
<evidence type="ECO:0000313" key="5">
    <source>
        <dbReference type="Proteomes" id="UP000198287"/>
    </source>
</evidence>
<dbReference type="OrthoDB" id="426210at2759"/>
<feature type="transmembrane region" description="Helical" evidence="3">
    <location>
        <begin position="22"/>
        <end position="45"/>
    </location>
</feature>
<proteinExistence type="predicted"/>
<dbReference type="AlphaFoldDB" id="A0A226DH76"/>
<evidence type="ECO:0000256" key="1">
    <source>
        <dbReference type="ARBA" id="ARBA00004613"/>
    </source>
</evidence>
<dbReference type="Proteomes" id="UP000198287">
    <property type="component" value="Unassembled WGS sequence"/>
</dbReference>
<dbReference type="EMBL" id="LNIX01000019">
    <property type="protein sequence ID" value="OXA44204.1"/>
    <property type="molecule type" value="Genomic_DNA"/>
</dbReference>
<dbReference type="GO" id="GO:0005576">
    <property type="term" value="C:extracellular region"/>
    <property type="evidence" value="ECO:0007669"/>
    <property type="project" value="UniProtKB-SubCell"/>
</dbReference>
<organism evidence="4 5">
    <name type="scientific">Folsomia candida</name>
    <name type="common">Springtail</name>
    <dbReference type="NCBI Taxonomy" id="158441"/>
    <lineage>
        <taxon>Eukaryota</taxon>
        <taxon>Metazoa</taxon>
        <taxon>Ecdysozoa</taxon>
        <taxon>Arthropoda</taxon>
        <taxon>Hexapoda</taxon>
        <taxon>Collembola</taxon>
        <taxon>Entomobryomorpha</taxon>
        <taxon>Isotomoidea</taxon>
        <taxon>Isotomidae</taxon>
        <taxon>Proisotominae</taxon>
        <taxon>Folsomia</taxon>
    </lineage>
</organism>
<evidence type="ECO:0000256" key="2">
    <source>
        <dbReference type="ARBA" id="ARBA00022525"/>
    </source>
</evidence>
<keyword evidence="2" id="KW-0964">Secreted</keyword>
<feature type="transmembrane region" description="Helical" evidence="3">
    <location>
        <begin position="57"/>
        <end position="77"/>
    </location>
</feature>
<gene>
    <name evidence="4" type="ORF">Fcan01_20982</name>
</gene>